<dbReference type="GO" id="GO:0005886">
    <property type="term" value="C:plasma membrane"/>
    <property type="evidence" value="ECO:0007669"/>
    <property type="project" value="UniProtKB-SubCell"/>
</dbReference>
<evidence type="ECO:0000256" key="4">
    <source>
        <dbReference type="ARBA" id="ARBA00022989"/>
    </source>
</evidence>
<dbReference type="OrthoDB" id="9793824at2"/>
<gene>
    <name evidence="8" type="ORF">JCM9140_1857</name>
</gene>
<evidence type="ECO:0000256" key="6">
    <source>
        <dbReference type="SAM" id="Phobius"/>
    </source>
</evidence>
<accession>W4Q382</accession>
<evidence type="ECO:0000259" key="7">
    <source>
        <dbReference type="Pfam" id="PF06271"/>
    </source>
</evidence>
<feature type="transmembrane region" description="Helical" evidence="6">
    <location>
        <begin position="152"/>
        <end position="170"/>
    </location>
</feature>
<dbReference type="Proteomes" id="UP000018890">
    <property type="component" value="Unassembled WGS sequence"/>
</dbReference>
<dbReference type="PANTHER" id="PTHR36115:SF9">
    <property type="entry name" value="LMO1584 PROTEIN"/>
    <property type="match status" value="1"/>
</dbReference>
<keyword evidence="4 6" id="KW-1133">Transmembrane helix</keyword>
<dbReference type="Pfam" id="PF06271">
    <property type="entry name" value="RDD"/>
    <property type="match status" value="1"/>
</dbReference>
<dbReference type="AlphaFoldDB" id="W4Q382"/>
<feature type="transmembrane region" description="Helical" evidence="6">
    <location>
        <begin position="88"/>
        <end position="112"/>
    </location>
</feature>
<keyword evidence="9" id="KW-1185">Reference proteome</keyword>
<feature type="transmembrane region" description="Helical" evidence="6">
    <location>
        <begin position="59"/>
        <end position="81"/>
    </location>
</feature>
<dbReference type="STRING" id="1236970.JCM9140_1857"/>
<evidence type="ECO:0000256" key="2">
    <source>
        <dbReference type="ARBA" id="ARBA00022475"/>
    </source>
</evidence>
<evidence type="ECO:0000313" key="9">
    <source>
        <dbReference type="Proteomes" id="UP000018890"/>
    </source>
</evidence>
<dbReference type="EMBL" id="BAUT01000014">
    <property type="protein sequence ID" value="GAE25839.1"/>
    <property type="molecule type" value="Genomic_DNA"/>
</dbReference>
<dbReference type="InterPro" id="IPR051791">
    <property type="entry name" value="Pra-immunoreactive"/>
</dbReference>
<name>W4Q382_9BACI</name>
<comment type="caution">
    <text evidence="8">The sequence shown here is derived from an EMBL/GenBank/DDBJ whole genome shotgun (WGS) entry which is preliminary data.</text>
</comment>
<proteinExistence type="predicted"/>
<protein>
    <recommendedName>
        <fullName evidence="7">RDD domain-containing protein</fullName>
    </recommendedName>
</protein>
<feature type="domain" description="RDD" evidence="7">
    <location>
        <begin position="52"/>
        <end position="176"/>
    </location>
</feature>
<reference evidence="8" key="1">
    <citation type="journal article" date="2014" name="Genome Announc.">
        <title>Draft Genome Sequences of Three Alkaliphilic Bacillus Strains, Bacillus wakoensis JCM 9140T, Bacillus akibai JCM 9157T, and Bacillus hemicellulosilyticus JCM 9152T.</title>
        <authorList>
            <person name="Yuki M."/>
            <person name="Oshima K."/>
            <person name="Suda W."/>
            <person name="Oshida Y."/>
            <person name="Kitamura K."/>
            <person name="Iida T."/>
            <person name="Hattori M."/>
            <person name="Ohkuma M."/>
        </authorList>
    </citation>
    <scope>NUCLEOTIDE SEQUENCE [LARGE SCALE GENOMIC DNA]</scope>
    <source>
        <strain evidence="8">JCM 9140</strain>
    </source>
</reference>
<evidence type="ECO:0000256" key="3">
    <source>
        <dbReference type="ARBA" id="ARBA00022692"/>
    </source>
</evidence>
<evidence type="ECO:0000256" key="1">
    <source>
        <dbReference type="ARBA" id="ARBA00004651"/>
    </source>
</evidence>
<evidence type="ECO:0000256" key="5">
    <source>
        <dbReference type="ARBA" id="ARBA00023136"/>
    </source>
</evidence>
<dbReference type="PANTHER" id="PTHR36115">
    <property type="entry name" value="PROLINE-RICH ANTIGEN HOMOLOG-RELATED"/>
    <property type="match status" value="1"/>
</dbReference>
<organism evidence="8 9">
    <name type="scientific">Halalkalibacter wakoensis JCM 9140</name>
    <dbReference type="NCBI Taxonomy" id="1236970"/>
    <lineage>
        <taxon>Bacteria</taxon>
        <taxon>Bacillati</taxon>
        <taxon>Bacillota</taxon>
        <taxon>Bacilli</taxon>
        <taxon>Bacillales</taxon>
        <taxon>Bacillaceae</taxon>
        <taxon>Halalkalibacter</taxon>
    </lineage>
</organism>
<keyword evidence="2" id="KW-1003">Cell membrane</keyword>
<dbReference type="InterPro" id="IPR010432">
    <property type="entry name" value="RDD"/>
</dbReference>
<keyword evidence="5 6" id="KW-0472">Membrane</keyword>
<dbReference type="RefSeq" id="WP_052002140.1">
    <property type="nucleotide sequence ID" value="NZ_BAUT01000014.1"/>
</dbReference>
<evidence type="ECO:0000313" key="8">
    <source>
        <dbReference type="EMBL" id="GAE25839.1"/>
    </source>
</evidence>
<sequence>MSQVVEPSPSLHTKRKRVVNGRLRHRMIQETLPSSEVSQTIHAENEDKSYYYAGFWMRLWAFLLDMITVFSLNGLLVYPLLRWTNGSGVFSIGPFTLDTILSAMVFFLYFAIMTKLYGQTIGKMVMGLRVRSSKNEPLSWTQIVFREGFGRFIHQAFFLLYAIYLMIAFTKEKRGFMI</sequence>
<comment type="subcellular location">
    <subcellularLocation>
        <location evidence="1">Cell membrane</location>
        <topology evidence="1">Multi-pass membrane protein</topology>
    </subcellularLocation>
</comment>
<keyword evidence="3 6" id="KW-0812">Transmembrane</keyword>